<proteinExistence type="predicted"/>
<feature type="compositionally biased region" description="Low complexity" evidence="1">
    <location>
        <begin position="62"/>
        <end position="78"/>
    </location>
</feature>
<protein>
    <submittedName>
        <fullName evidence="3">Putative retrotransposon gag protein</fullName>
    </submittedName>
</protein>
<evidence type="ECO:0000313" key="3">
    <source>
        <dbReference type="EMBL" id="KKY13726.1"/>
    </source>
</evidence>
<accession>A0A0G2DU37</accession>
<gene>
    <name evidence="3" type="ORF">UCDDS831_g08757</name>
</gene>
<name>A0A0G2DU37_9PEZI</name>
<reference evidence="3 4" key="2">
    <citation type="submission" date="2015-05" db="EMBL/GenBank/DDBJ databases">
        <title>Distinctive expansion of gene families associated with plant cell wall degradation and secondary metabolism in the genomes of grapevine trunk pathogens.</title>
        <authorList>
            <person name="Lawrence D.P."/>
            <person name="Travadon R."/>
            <person name="Rolshausen P.E."/>
            <person name="Baumgartner K."/>
        </authorList>
    </citation>
    <scope>NUCLEOTIDE SEQUENCE [LARGE SCALE GENOMIC DNA]</scope>
    <source>
        <strain evidence="3">DS831</strain>
    </source>
</reference>
<evidence type="ECO:0000256" key="1">
    <source>
        <dbReference type="SAM" id="MobiDB-lite"/>
    </source>
</evidence>
<dbReference type="PANTHER" id="PTHR15503:SF22">
    <property type="entry name" value="TRANSPOSON TY3-I GAG POLYPROTEIN"/>
    <property type="match status" value="1"/>
</dbReference>
<organism evidence="3 4">
    <name type="scientific">Diplodia seriata</name>
    <dbReference type="NCBI Taxonomy" id="420778"/>
    <lineage>
        <taxon>Eukaryota</taxon>
        <taxon>Fungi</taxon>
        <taxon>Dikarya</taxon>
        <taxon>Ascomycota</taxon>
        <taxon>Pezizomycotina</taxon>
        <taxon>Dothideomycetes</taxon>
        <taxon>Dothideomycetes incertae sedis</taxon>
        <taxon>Botryosphaeriales</taxon>
        <taxon>Botryosphaeriaceae</taxon>
        <taxon>Diplodia</taxon>
    </lineage>
</organism>
<dbReference type="AlphaFoldDB" id="A0A0G2DU37"/>
<evidence type="ECO:0000313" key="4">
    <source>
        <dbReference type="Proteomes" id="UP000034182"/>
    </source>
</evidence>
<feature type="region of interest" description="Disordered" evidence="1">
    <location>
        <begin position="52"/>
        <end position="87"/>
    </location>
</feature>
<dbReference type="InterPro" id="IPR032567">
    <property type="entry name" value="RTL1-rel"/>
</dbReference>
<sequence>MDVPMSNSPQQPTMADLFQMINDTQSELGRLQGQFREQSEENARLQKELEALQHRPAPSPAPAHTATAEPAAAPATKVKVPKPDLYRGDRKKTQDFITQLNDYIHFSHGQFANEAEKVLYASTFLRDSAEQWFRPYKREQQEKPSERRSEATVKLFSSYSAFTQALKEAFTGLDEARLATRTLMNLKQKGSVQDYTTRFQDAVYLTAGQHSDATLQTFYYQGLREEIKDAMVYHDRPENLSKLVELAQLMDRRRNERWKGAMPWS</sequence>
<dbReference type="EMBL" id="LAQI01000264">
    <property type="protein sequence ID" value="KKY13726.1"/>
    <property type="molecule type" value="Genomic_DNA"/>
</dbReference>
<comment type="caution">
    <text evidence="3">The sequence shown here is derived from an EMBL/GenBank/DDBJ whole genome shotgun (WGS) entry which is preliminary data.</text>
</comment>
<dbReference type="Pfam" id="PF19259">
    <property type="entry name" value="Ty3_capsid"/>
    <property type="match status" value="1"/>
</dbReference>
<evidence type="ECO:0000259" key="2">
    <source>
        <dbReference type="Pfam" id="PF19259"/>
    </source>
</evidence>
<dbReference type="InterPro" id="IPR045358">
    <property type="entry name" value="Ty3_capsid"/>
</dbReference>
<feature type="domain" description="Ty3 transposon capsid-like protein" evidence="2">
    <location>
        <begin position="85"/>
        <end position="248"/>
    </location>
</feature>
<dbReference type="PANTHER" id="PTHR15503">
    <property type="entry name" value="LDOC1 RELATED"/>
    <property type="match status" value="1"/>
</dbReference>
<reference evidence="3 4" key="1">
    <citation type="submission" date="2015-03" db="EMBL/GenBank/DDBJ databases">
        <authorList>
            <person name="Morales-Cruz A."/>
            <person name="Amrine K.C."/>
            <person name="Cantu D."/>
        </authorList>
    </citation>
    <scope>NUCLEOTIDE SEQUENCE [LARGE SCALE GENOMIC DNA]</scope>
    <source>
        <strain evidence="3">DS831</strain>
    </source>
</reference>
<dbReference type="Proteomes" id="UP000034182">
    <property type="component" value="Unassembled WGS sequence"/>
</dbReference>